<proteinExistence type="predicted"/>
<dbReference type="AlphaFoldDB" id="A0AAW2QCG6"/>
<dbReference type="PANTHER" id="PTHR33640">
    <property type="entry name" value="TRANSMEMBRANE PROTEIN"/>
    <property type="match status" value="1"/>
</dbReference>
<gene>
    <name evidence="1" type="ORF">Sangu_0651800</name>
</gene>
<dbReference type="EMBL" id="JACGWK010000003">
    <property type="protein sequence ID" value="KAL0365542.1"/>
    <property type="molecule type" value="Genomic_DNA"/>
</dbReference>
<protein>
    <submittedName>
        <fullName evidence="1">Uncharacterized protein</fullName>
    </submittedName>
</protein>
<sequence length="304" mass="34539">MKVFQVELEVGGRHQGKCQIKPPMLTVFYKLGKTTVALAGETEIYQPWVETADRVEIYSIFGLGLDTAICALLSISLQSPSPTPSKACKRHLKVPQDSENHDFVSVPGAVSLPHHSLQVFHSVFFSFQQHLLHPLFPGNLVSNLDHPALRLHTRQRDCDSSLLDIGPISGKKGEKTTDFYEEYVQQCRGNQQTCIKEEEKALNAYKNVRVCLDEKKMSRSQSQNLERAVLHGEERRRHLRRSMSEKCRKSVHSGRKAAEVAAPISSYAEDRMSSEEFRRTVEAFIARQQRFLREEEDFSAVVSI</sequence>
<reference evidence="1" key="2">
    <citation type="journal article" date="2024" name="Plant">
        <title>Genomic evolution and insights into agronomic trait innovations of Sesamum species.</title>
        <authorList>
            <person name="Miao H."/>
            <person name="Wang L."/>
            <person name="Qu L."/>
            <person name="Liu H."/>
            <person name="Sun Y."/>
            <person name="Le M."/>
            <person name="Wang Q."/>
            <person name="Wei S."/>
            <person name="Zheng Y."/>
            <person name="Lin W."/>
            <person name="Duan Y."/>
            <person name="Cao H."/>
            <person name="Xiong S."/>
            <person name="Wang X."/>
            <person name="Wei L."/>
            <person name="Li C."/>
            <person name="Ma Q."/>
            <person name="Ju M."/>
            <person name="Zhao R."/>
            <person name="Li G."/>
            <person name="Mu C."/>
            <person name="Tian Q."/>
            <person name="Mei H."/>
            <person name="Zhang T."/>
            <person name="Gao T."/>
            <person name="Zhang H."/>
        </authorList>
    </citation>
    <scope>NUCLEOTIDE SEQUENCE</scope>
    <source>
        <strain evidence="1">G01</strain>
    </source>
</reference>
<accession>A0AAW2QCG6</accession>
<organism evidence="1">
    <name type="scientific">Sesamum angustifolium</name>
    <dbReference type="NCBI Taxonomy" id="2727405"/>
    <lineage>
        <taxon>Eukaryota</taxon>
        <taxon>Viridiplantae</taxon>
        <taxon>Streptophyta</taxon>
        <taxon>Embryophyta</taxon>
        <taxon>Tracheophyta</taxon>
        <taxon>Spermatophyta</taxon>
        <taxon>Magnoliopsida</taxon>
        <taxon>eudicotyledons</taxon>
        <taxon>Gunneridae</taxon>
        <taxon>Pentapetalae</taxon>
        <taxon>asterids</taxon>
        <taxon>lamiids</taxon>
        <taxon>Lamiales</taxon>
        <taxon>Pedaliaceae</taxon>
        <taxon>Sesamum</taxon>
    </lineage>
</organism>
<reference evidence="1" key="1">
    <citation type="submission" date="2020-06" db="EMBL/GenBank/DDBJ databases">
        <authorList>
            <person name="Li T."/>
            <person name="Hu X."/>
            <person name="Zhang T."/>
            <person name="Song X."/>
            <person name="Zhang H."/>
            <person name="Dai N."/>
            <person name="Sheng W."/>
            <person name="Hou X."/>
            <person name="Wei L."/>
        </authorList>
    </citation>
    <scope>NUCLEOTIDE SEQUENCE</scope>
    <source>
        <strain evidence="1">G01</strain>
        <tissue evidence="1">Leaf</tissue>
    </source>
</reference>
<dbReference type="PANTHER" id="PTHR33640:SF8">
    <property type="entry name" value="TRANSMEMBRANE PROTEIN"/>
    <property type="match status" value="1"/>
</dbReference>
<evidence type="ECO:0000313" key="1">
    <source>
        <dbReference type="EMBL" id="KAL0365542.1"/>
    </source>
</evidence>
<name>A0AAW2QCG6_9LAMI</name>
<comment type="caution">
    <text evidence="1">The sequence shown here is derived from an EMBL/GenBank/DDBJ whole genome shotgun (WGS) entry which is preliminary data.</text>
</comment>